<organism evidence="1 2">
    <name type="scientific">Ancylostoma ceylanicum</name>
    <dbReference type="NCBI Taxonomy" id="53326"/>
    <lineage>
        <taxon>Eukaryota</taxon>
        <taxon>Metazoa</taxon>
        <taxon>Ecdysozoa</taxon>
        <taxon>Nematoda</taxon>
        <taxon>Chromadorea</taxon>
        <taxon>Rhabditida</taxon>
        <taxon>Rhabditina</taxon>
        <taxon>Rhabditomorpha</taxon>
        <taxon>Strongyloidea</taxon>
        <taxon>Ancylostomatidae</taxon>
        <taxon>Ancylostomatinae</taxon>
        <taxon>Ancylostoma</taxon>
    </lineage>
</organism>
<proteinExistence type="predicted"/>
<accession>A0A016SF78</accession>
<reference evidence="2" key="1">
    <citation type="journal article" date="2015" name="Nat. Genet.">
        <title>The genome and transcriptome of the zoonotic hookworm Ancylostoma ceylanicum identify infection-specific gene families.</title>
        <authorList>
            <person name="Schwarz E.M."/>
            <person name="Hu Y."/>
            <person name="Antoshechkin I."/>
            <person name="Miller M.M."/>
            <person name="Sternberg P.W."/>
            <person name="Aroian R.V."/>
        </authorList>
    </citation>
    <scope>NUCLEOTIDE SEQUENCE</scope>
    <source>
        <strain evidence="2">HY135</strain>
    </source>
</reference>
<protein>
    <submittedName>
        <fullName evidence="1">Uncharacterized protein</fullName>
    </submittedName>
</protein>
<gene>
    <name evidence="1" type="primary">Acey_s0238.g3299</name>
    <name evidence="1" type="ORF">Y032_0238g3299</name>
</gene>
<evidence type="ECO:0000313" key="2">
    <source>
        <dbReference type="Proteomes" id="UP000024635"/>
    </source>
</evidence>
<sequence>MYGIRSHVRIMPKALGEKCIYRGEFNLLVLSHFISVHLPFRPRSRRRGFTLPELKWQPTSSEVEELEEQQNYGISSNRLRRVMEGPHP</sequence>
<dbReference type="Proteomes" id="UP000024635">
    <property type="component" value="Unassembled WGS sequence"/>
</dbReference>
<comment type="caution">
    <text evidence="1">The sequence shown here is derived from an EMBL/GenBank/DDBJ whole genome shotgun (WGS) entry which is preliminary data.</text>
</comment>
<dbReference type="EMBL" id="JARK01001574">
    <property type="protein sequence ID" value="EYB89016.1"/>
    <property type="molecule type" value="Genomic_DNA"/>
</dbReference>
<evidence type="ECO:0000313" key="1">
    <source>
        <dbReference type="EMBL" id="EYB89016.1"/>
    </source>
</evidence>
<dbReference type="AlphaFoldDB" id="A0A016SF78"/>
<name>A0A016SF78_9BILA</name>
<keyword evidence="2" id="KW-1185">Reference proteome</keyword>